<reference evidence="1" key="1">
    <citation type="submission" date="2021-02" db="EMBL/GenBank/DDBJ databases">
        <authorList>
            <person name="Nowell W R."/>
        </authorList>
    </citation>
    <scope>NUCLEOTIDE SEQUENCE</scope>
</reference>
<organism evidence="1 2">
    <name type="scientific">Rotaria socialis</name>
    <dbReference type="NCBI Taxonomy" id="392032"/>
    <lineage>
        <taxon>Eukaryota</taxon>
        <taxon>Metazoa</taxon>
        <taxon>Spiralia</taxon>
        <taxon>Gnathifera</taxon>
        <taxon>Rotifera</taxon>
        <taxon>Eurotatoria</taxon>
        <taxon>Bdelloidea</taxon>
        <taxon>Philodinida</taxon>
        <taxon>Philodinidae</taxon>
        <taxon>Rotaria</taxon>
    </lineage>
</organism>
<comment type="caution">
    <text evidence="1">The sequence shown here is derived from an EMBL/GenBank/DDBJ whole genome shotgun (WGS) entry which is preliminary data.</text>
</comment>
<evidence type="ECO:0000313" key="2">
    <source>
        <dbReference type="Proteomes" id="UP000663873"/>
    </source>
</evidence>
<keyword evidence="2" id="KW-1185">Reference proteome</keyword>
<evidence type="ECO:0000313" key="1">
    <source>
        <dbReference type="EMBL" id="CAF4556962.1"/>
    </source>
</evidence>
<dbReference type="EMBL" id="CAJOBP010009719">
    <property type="protein sequence ID" value="CAF4556962.1"/>
    <property type="molecule type" value="Genomic_DNA"/>
</dbReference>
<proteinExistence type="predicted"/>
<name>A0A820Z417_9BILA</name>
<protein>
    <submittedName>
        <fullName evidence="1">Uncharacterized protein</fullName>
    </submittedName>
</protein>
<dbReference type="AlphaFoldDB" id="A0A820Z417"/>
<dbReference type="Proteomes" id="UP000663873">
    <property type="component" value="Unassembled WGS sequence"/>
</dbReference>
<accession>A0A820Z417</accession>
<gene>
    <name evidence="1" type="ORF">UJA718_LOCUS29717</name>
</gene>
<sequence length="134" mass="15025">MLDSRFVVYNVNSGRSDAGGENVNSNSFIQTNTPFVEGQCSDAKLPDTVNVAIQIDDTQFNKSIDYLNSRSEYIRIIIEWPTKFSIPVAHIVSGDIQCSLRLFGARRCEGFLCLSSKADVDLLFFNIKQDGYDQ</sequence>